<dbReference type="SUPFAM" id="SSF53850">
    <property type="entry name" value="Periplasmic binding protein-like II"/>
    <property type="match status" value="1"/>
</dbReference>
<gene>
    <name evidence="4" type="ORF">WMO62_00265</name>
</gene>
<keyword evidence="5" id="KW-1185">Reference proteome</keyword>
<name>A0ABV1HX51_9FIRM</name>
<dbReference type="PANTHER" id="PTHR30061">
    <property type="entry name" value="MALTOSE-BINDING PERIPLASMIC PROTEIN"/>
    <property type="match status" value="1"/>
</dbReference>
<accession>A0ABV1HX51</accession>
<evidence type="ECO:0000256" key="1">
    <source>
        <dbReference type="ARBA" id="ARBA00008520"/>
    </source>
</evidence>
<dbReference type="Proteomes" id="UP001470288">
    <property type="component" value="Unassembled WGS sequence"/>
</dbReference>
<proteinExistence type="inferred from homology"/>
<keyword evidence="2" id="KW-0813">Transport</keyword>
<protein>
    <submittedName>
        <fullName evidence="4">Extracellular solute-binding protein</fullName>
    </submittedName>
</protein>
<organism evidence="4 5">
    <name type="scientific">Hominiventricola aquisgranensis</name>
    <dbReference type="NCBI Taxonomy" id="3133164"/>
    <lineage>
        <taxon>Bacteria</taxon>
        <taxon>Bacillati</taxon>
        <taxon>Bacillota</taxon>
        <taxon>Clostridia</taxon>
        <taxon>Lachnospirales</taxon>
        <taxon>Lachnospiraceae</taxon>
        <taxon>Hominiventricola</taxon>
    </lineage>
</organism>
<dbReference type="InterPro" id="IPR006059">
    <property type="entry name" value="SBP"/>
</dbReference>
<evidence type="ECO:0000313" key="4">
    <source>
        <dbReference type="EMBL" id="MEQ2577273.1"/>
    </source>
</evidence>
<dbReference type="PANTHER" id="PTHR30061:SF50">
    <property type="entry name" value="MALTOSE_MALTODEXTRIN-BINDING PERIPLASMIC PROTEIN"/>
    <property type="match status" value="1"/>
</dbReference>
<evidence type="ECO:0000256" key="2">
    <source>
        <dbReference type="ARBA" id="ARBA00022448"/>
    </source>
</evidence>
<comment type="similarity">
    <text evidence="1">Belongs to the bacterial solute-binding protein 1 family.</text>
</comment>
<dbReference type="Pfam" id="PF13416">
    <property type="entry name" value="SBP_bac_8"/>
    <property type="match status" value="1"/>
</dbReference>
<reference evidence="4 5" key="1">
    <citation type="submission" date="2024-03" db="EMBL/GenBank/DDBJ databases">
        <title>Human intestinal bacterial collection.</title>
        <authorList>
            <person name="Pauvert C."/>
            <person name="Hitch T.C.A."/>
            <person name="Clavel T."/>
        </authorList>
    </citation>
    <scope>NUCLEOTIDE SEQUENCE [LARGE SCALE GENOMIC DNA]</scope>
    <source>
        <strain evidence="4 5">CLA-AA-H78B</strain>
    </source>
</reference>
<dbReference type="RefSeq" id="WP_349143403.1">
    <property type="nucleotide sequence ID" value="NZ_JBBMFC010000001.1"/>
</dbReference>
<evidence type="ECO:0000313" key="5">
    <source>
        <dbReference type="Proteomes" id="UP001470288"/>
    </source>
</evidence>
<evidence type="ECO:0000256" key="3">
    <source>
        <dbReference type="ARBA" id="ARBA00022729"/>
    </source>
</evidence>
<dbReference type="EMBL" id="JBBMFC010000001">
    <property type="protein sequence ID" value="MEQ2577273.1"/>
    <property type="molecule type" value="Genomic_DNA"/>
</dbReference>
<sequence length="437" mass="48268">MKSTVQKILAVLVVVLLVAEIIHASKLNQKDSVTLAEKRPLLIWYTDPDIQEYMQQSAEAAAAQYGVQVETELVSEVDYIENISERSVAETMTGPDLYVLGSSQMEKAALAGLTDQLDDKQMADTYSEKAVHAVTYAGKVMAYPFYVETSVLLYNRYYADEAPATIDAILDYSENYEASEVTAKVENMFEWNVADVIENYMFLGGYTDLGGEDGDDKSQVSMDVDKAVECMMYYQSLNSFFALDADTITSDEIIQNFIDGKTVFAIANASMIGKLDEAIANGEIPEYPTERTVTDENGEEQTEELNFDPFYAAAPLPDLTNDLETGGLSVTNAIAVNPYSVNRDAAAAIARYLTEKNVGSLYEMTSKIPACQSLAEAPTPAWDAVCEAYDKAAEVPKIMELSDMWLHLEATMADIWRGEDAATQMQAFSDLMTERLN</sequence>
<keyword evidence="3" id="KW-0732">Signal</keyword>
<dbReference type="Gene3D" id="3.40.190.10">
    <property type="entry name" value="Periplasmic binding protein-like II"/>
    <property type="match status" value="2"/>
</dbReference>
<comment type="caution">
    <text evidence="4">The sequence shown here is derived from an EMBL/GenBank/DDBJ whole genome shotgun (WGS) entry which is preliminary data.</text>
</comment>